<protein>
    <submittedName>
        <fullName evidence="2">Uncharacterized protein</fullName>
    </submittedName>
</protein>
<evidence type="ECO:0000313" key="3">
    <source>
        <dbReference type="Proteomes" id="UP000189443"/>
    </source>
</evidence>
<evidence type="ECO:0000256" key="1">
    <source>
        <dbReference type="SAM" id="MobiDB-lite"/>
    </source>
</evidence>
<dbReference type="Proteomes" id="UP000189443">
    <property type="component" value="Chromosome"/>
</dbReference>
<organism evidence="2 3">
    <name type="scientific">Streptomyces pactum</name>
    <dbReference type="NCBI Taxonomy" id="68249"/>
    <lineage>
        <taxon>Bacteria</taxon>
        <taxon>Bacillati</taxon>
        <taxon>Actinomycetota</taxon>
        <taxon>Actinomycetes</taxon>
        <taxon>Kitasatosporales</taxon>
        <taxon>Streptomycetaceae</taxon>
        <taxon>Streptomyces</taxon>
    </lineage>
</organism>
<dbReference type="AlphaFoldDB" id="A0A1S6J526"/>
<dbReference type="EMBL" id="CP019724">
    <property type="protein sequence ID" value="AQS66801.1"/>
    <property type="molecule type" value="Genomic_DNA"/>
</dbReference>
<feature type="region of interest" description="Disordered" evidence="1">
    <location>
        <begin position="41"/>
        <end position="61"/>
    </location>
</feature>
<gene>
    <name evidence="2" type="ORF">B1H29_07535</name>
</gene>
<name>A0A1S6J526_9ACTN</name>
<reference evidence="2 3" key="1">
    <citation type="submission" date="2017-02" db="EMBL/GenBank/DDBJ databases">
        <title>Streptomyces pactum ACT12 Genome sequencing and assembly.</title>
        <authorList>
            <person name="Xue Q."/>
            <person name="Yan X."/>
            <person name="Jia L."/>
            <person name="Yan H."/>
        </authorList>
    </citation>
    <scope>NUCLEOTIDE SEQUENCE [LARGE SCALE GENOMIC DNA]</scope>
    <source>
        <strain evidence="2 3">ACT12</strain>
    </source>
</reference>
<accession>A0A1S6J526</accession>
<dbReference type="KEGG" id="spac:B1H29_07535"/>
<evidence type="ECO:0000313" key="2">
    <source>
        <dbReference type="EMBL" id="AQS66801.1"/>
    </source>
</evidence>
<keyword evidence="3" id="KW-1185">Reference proteome</keyword>
<sequence>MFQVTRLCRPFPEENEEAPEDLLSYESTRCQPWPANSFMVSATDPGGAPGGVLRPLHVNRT</sequence>
<proteinExistence type="predicted"/>